<keyword evidence="3" id="KW-0175">Coiled coil</keyword>
<feature type="region of interest" description="Disordered" evidence="4">
    <location>
        <begin position="260"/>
        <end position="279"/>
    </location>
</feature>
<feature type="coiled-coil region" evidence="3">
    <location>
        <begin position="311"/>
        <end position="338"/>
    </location>
</feature>
<dbReference type="InterPro" id="IPR050445">
    <property type="entry name" value="Bact_polysacc_biosynth/exp"/>
</dbReference>
<dbReference type="Pfam" id="PF13807">
    <property type="entry name" value="GNVR"/>
    <property type="match status" value="1"/>
</dbReference>
<dbReference type="OrthoDB" id="9812433at2"/>
<sequence length="723" mass="81559">MDDSGKDALFLLNVIKKHKLMILCISCGLIIVTVLFTFSRVPWFRSYAMLEVDVKKPEAPNSLTGEANSEAIISTHLGKLKSTSVAELLVTKMNLDQDPEFINSPGLISQIVSGLRSLISTEDSPNSSQFDEIEKKNKLIKTVLDRVSVRPIHKSNLIMVSFDAKDPFQAKTFLDQFLHLCITYQSDQRRKDLKDTLIGLERELQKSEMKLFDSESQLVQFVSKSGLVPSSDGGFGPIMDQLKRQMETVLRTRELRGKYQALDEKSSGKNDELPGDLPNSEYVKKMQEQLATLEVEDRRMGALYSEAFPKRITLQKQITELRHKIEQAQKEAVSAALDAIKKEELISTEYLDGIKSEAMRVNALSSQSALLMRKVNMNREVHSNLLKQYLETQIRANSNLNDIHIIDTGSLNTGPIWPPKLLFLSVGLFASVLIGVLAAFVREYTDDSIQTTKRLEAQFDLRELGKIPDLNCVRFRSENGASRGAFLVHSEPQSFLTNAFRNIQTSISFVVEDSDMKTWVLSSAIPQEGKSFVSMSLAFTYALDKSKKVLLIDADLRGPSISRMFNEINDDGLSTLLQSPDMSFENVVHHHKPSNLFYMLAGPLSDDPVNLLRSDRLKDVCNILKKEFDVVIFDSSPILAFPDTRILSRVTDGLIFLARQGHVTEHEVTSAIEIIRSTQKSRILGVILNGVSTFDRAYNYYQAYYSGRNGKNWPALTERRRHE</sequence>
<evidence type="ECO:0000256" key="4">
    <source>
        <dbReference type="SAM" id="MobiDB-lite"/>
    </source>
</evidence>
<evidence type="ECO:0000313" key="7">
    <source>
        <dbReference type="EMBL" id="AFM27198.1"/>
    </source>
</evidence>
<dbReference type="eggNOG" id="COG0489">
    <property type="taxonomic scope" value="Bacteria"/>
</dbReference>
<dbReference type="AlphaFoldDB" id="I4CCA7"/>
<dbReference type="eggNOG" id="COG3206">
    <property type="taxonomic scope" value="Bacteria"/>
</dbReference>
<dbReference type="EMBL" id="CP003360">
    <property type="protein sequence ID" value="AFM27198.1"/>
    <property type="molecule type" value="Genomic_DNA"/>
</dbReference>
<dbReference type="KEGG" id="dti:Desti_4571"/>
<organism evidence="7 8">
    <name type="scientific">Desulfomonile tiedjei (strain ATCC 49306 / DSM 6799 / DCB-1)</name>
    <dbReference type="NCBI Taxonomy" id="706587"/>
    <lineage>
        <taxon>Bacteria</taxon>
        <taxon>Pseudomonadati</taxon>
        <taxon>Thermodesulfobacteriota</taxon>
        <taxon>Desulfomonilia</taxon>
        <taxon>Desulfomonilales</taxon>
        <taxon>Desulfomonilaceae</taxon>
        <taxon>Desulfomonile</taxon>
    </lineage>
</organism>
<evidence type="ECO:0000256" key="3">
    <source>
        <dbReference type="SAM" id="Coils"/>
    </source>
</evidence>
<proteinExistence type="predicted"/>
<dbReference type="HOGENOM" id="CLU_009912_2_1_7"/>
<keyword evidence="1" id="KW-0547">Nucleotide-binding</keyword>
<keyword evidence="5" id="KW-1133">Transmembrane helix</keyword>
<feature type="transmembrane region" description="Helical" evidence="5">
    <location>
        <begin position="20"/>
        <end position="39"/>
    </location>
</feature>
<dbReference type="Proteomes" id="UP000006055">
    <property type="component" value="Chromosome"/>
</dbReference>
<dbReference type="RefSeq" id="WP_014812310.1">
    <property type="nucleotide sequence ID" value="NC_018025.1"/>
</dbReference>
<dbReference type="NCBIfam" id="TIGR01007">
    <property type="entry name" value="eps_fam"/>
    <property type="match status" value="1"/>
</dbReference>
<dbReference type="SUPFAM" id="SSF52540">
    <property type="entry name" value="P-loop containing nucleoside triphosphate hydrolases"/>
    <property type="match status" value="1"/>
</dbReference>
<dbReference type="PANTHER" id="PTHR32309:SF31">
    <property type="entry name" value="CAPSULAR EXOPOLYSACCHARIDE FAMILY"/>
    <property type="match status" value="1"/>
</dbReference>
<evidence type="ECO:0000256" key="2">
    <source>
        <dbReference type="ARBA" id="ARBA00022840"/>
    </source>
</evidence>
<feature type="domain" description="Tyrosine-protein kinase G-rich" evidence="6">
    <location>
        <begin position="367"/>
        <end position="443"/>
    </location>
</feature>
<dbReference type="GO" id="GO:0005524">
    <property type="term" value="F:ATP binding"/>
    <property type="evidence" value="ECO:0007669"/>
    <property type="project" value="UniProtKB-KW"/>
</dbReference>
<name>I4CCA7_DESTA</name>
<keyword evidence="5" id="KW-0812">Transmembrane</keyword>
<dbReference type="Gene3D" id="3.40.50.300">
    <property type="entry name" value="P-loop containing nucleotide triphosphate hydrolases"/>
    <property type="match status" value="1"/>
</dbReference>
<dbReference type="PANTHER" id="PTHR32309">
    <property type="entry name" value="TYROSINE-PROTEIN KINASE"/>
    <property type="match status" value="1"/>
</dbReference>
<dbReference type="InterPro" id="IPR032807">
    <property type="entry name" value="GNVR"/>
</dbReference>
<gene>
    <name evidence="7" type="ordered locus">Desti_4571</name>
</gene>
<keyword evidence="5" id="KW-0472">Membrane</keyword>
<evidence type="ECO:0000259" key="6">
    <source>
        <dbReference type="Pfam" id="PF13807"/>
    </source>
</evidence>
<dbReference type="CDD" id="cd05387">
    <property type="entry name" value="BY-kinase"/>
    <property type="match status" value="1"/>
</dbReference>
<reference evidence="8" key="1">
    <citation type="submission" date="2012-06" db="EMBL/GenBank/DDBJ databases">
        <title>Complete sequence of chromosome of Desulfomonile tiedjei DSM 6799.</title>
        <authorList>
            <person name="Lucas S."/>
            <person name="Copeland A."/>
            <person name="Lapidus A."/>
            <person name="Glavina del Rio T."/>
            <person name="Dalin E."/>
            <person name="Tice H."/>
            <person name="Bruce D."/>
            <person name="Goodwin L."/>
            <person name="Pitluck S."/>
            <person name="Peters L."/>
            <person name="Ovchinnikova G."/>
            <person name="Zeytun A."/>
            <person name="Lu M."/>
            <person name="Kyrpides N."/>
            <person name="Mavromatis K."/>
            <person name="Ivanova N."/>
            <person name="Brettin T."/>
            <person name="Detter J.C."/>
            <person name="Han C."/>
            <person name="Larimer F."/>
            <person name="Land M."/>
            <person name="Hauser L."/>
            <person name="Markowitz V."/>
            <person name="Cheng J.-F."/>
            <person name="Hugenholtz P."/>
            <person name="Woyke T."/>
            <person name="Wu D."/>
            <person name="Spring S."/>
            <person name="Schroeder M."/>
            <person name="Brambilla E."/>
            <person name="Klenk H.-P."/>
            <person name="Eisen J.A."/>
        </authorList>
    </citation>
    <scope>NUCLEOTIDE SEQUENCE [LARGE SCALE GENOMIC DNA]</scope>
    <source>
        <strain evidence="8">ATCC 49306 / DSM 6799 / DCB-1</strain>
    </source>
</reference>
<keyword evidence="8" id="KW-1185">Reference proteome</keyword>
<dbReference type="InterPro" id="IPR027417">
    <property type="entry name" value="P-loop_NTPase"/>
</dbReference>
<evidence type="ECO:0000313" key="8">
    <source>
        <dbReference type="Proteomes" id="UP000006055"/>
    </source>
</evidence>
<evidence type="ECO:0000256" key="5">
    <source>
        <dbReference type="SAM" id="Phobius"/>
    </source>
</evidence>
<feature type="compositionally biased region" description="Basic and acidic residues" evidence="4">
    <location>
        <begin position="260"/>
        <end position="272"/>
    </location>
</feature>
<keyword evidence="2" id="KW-0067">ATP-binding</keyword>
<evidence type="ECO:0000256" key="1">
    <source>
        <dbReference type="ARBA" id="ARBA00022741"/>
    </source>
</evidence>
<protein>
    <submittedName>
        <fullName evidence="7">Capsular exopolysaccharide biosynthesis protein</fullName>
    </submittedName>
</protein>
<accession>I4CCA7</accession>
<dbReference type="STRING" id="706587.Desti_4571"/>
<dbReference type="InterPro" id="IPR005702">
    <property type="entry name" value="Wzc-like_C"/>
</dbReference>